<proteinExistence type="inferred from homology"/>
<sequence length="420" mass="44696">MMASAPHGGPRAPRIDGERLWRRHLELARHGALSAGGVDRPAFSAIDAQARRQLVDWGRAIGLVPSMDAIGNLFLRRTGRRPELPAVATGSHLDTQPTGGKFDGAYGVLAGLEALASLHEAGLQTERDLLLVVWANEEGSHFAPTTMGSAVFSGQLPLAEALAAQAPDGGRLEDALPAFLAAHPEVPRQDTAPPLHAFLEAHIEQGPVLEAAGLPLGIVTGIQGLRWLEVDVRGQEAHAGTTPGSVRRDALRQAVQMARALFAHFDALGDSVRFTLGRWRVEPGSPNTVPGRVRFTIDLRHPREAALADGEEAIRQLCETHAGPCTVAVERLSGSAPIVFPEGIRDLLDQCADLWAFPRMALVSGATHDAKLLHGVTTTGMLFVPCEKGISHNQLENATPEHLAAGTQVLAEALLRLADA</sequence>
<evidence type="ECO:0000256" key="3">
    <source>
        <dbReference type="PIRSR" id="PIRSR001235-1"/>
    </source>
</evidence>
<feature type="binding site" evidence="3">
    <location>
        <position position="202"/>
    </location>
    <ligand>
        <name>Zn(2+)</name>
        <dbReference type="ChEBI" id="CHEBI:29105"/>
        <label>1</label>
    </ligand>
</feature>
<dbReference type="AlphaFoldDB" id="A0A553H3Q8"/>
<dbReference type="CDD" id="cd03884">
    <property type="entry name" value="M20_bAS"/>
    <property type="match status" value="1"/>
</dbReference>
<feature type="binding site" evidence="3">
    <location>
        <position position="138"/>
    </location>
    <ligand>
        <name>Zn(2+)</name>
        <dbReference type="ChEBI" id="CHEBI:29105"/>
        <label>2</label>
    </ligand>
</feature>
<dbReference type="Gene3D" id="3.40.630.10">
    <property type="entry name" value="Zn peptidases"/>
    <property type="match status" value="1"/>
</dbReference>
<feature type="binding site" evidence="3">
    <location>
        <position position="103"/>
    </location>
    <ligand>
        <name>Zn(2+)</name>
        <dbReference type="ChEBI" id="CHEBI:29105"/>
        <label>2</label>
    </ligand>
</feature>
<dbReference type="Pfam" id="PF01546">
    <property type="entry name" value="Peptidase_M20"/>
    <property type="match status" value="1"/>
</dbReference>
<feature type="domain" description="Peptidase M20 dimerisation" evidence="4">
    <location>
        <begin position="221"/>
        <end position="323"/>
    </location>
</feature>
<dbReference type="Pfam" id="PF07687">
    <property type="entry name" value="M20_dimer"/>
    <property type="match status" value="1"/>
</dbReference>
<dbReference type="PANTHER" id="PTHR32494:SF5">
    <property type="entry name" value="ALLANTOATE AMIDOHYDROLASE"/>
    <property type="match status" value="1"/>
</dbReference>
<dbReference type="Proteomes" id="UP000315235">
    <property type="component" value="Unassembled WGS sequence"/>
</dbReference>
<keyword evidence="2 5" id="KW-0378">Hydrolase</keyword>
<evidence type="ECO:0000256" key="1">
    <source>
        <dbReference type="ARBA" id="ARBA00006153"/>
    </source>
</evidence>
<dbReference type="PIRSF" id="PIRSF001235">
    <property type="entry name" value="Amidase_carbamoylase"/>
    <property type="match status" value="1"/>
</dbReference>
<dbReference type="Gene3D" id="3.30.70.360">
    <property type="match status" value="1"/>
</dbReference>
<keyword evidence="6" id="KW-1185">Reference proteome</keyword>
<dbReference type="EC" id="3.5.-.-" evidence="5"/>
<evidence type="ECO:0000313" key="6">
    <source>
        <dbReference type="Proteomes" id="UP000315235"/>
    </source>
</evidence>
<accession>A0A553H3Q8</accession>
<comment type="cofactor">
    <cofactor evidence="3">
        <name>Zn(2+)</name>
        <dbReference type="ChEBI" id="CHEBI:29105"/>
    </cofactor>
    <text evidence="3">Binds 2 Zn(2+) ions per subunit.</text>
</comment>
<protein>
    <submittedName>
        <fullName evidence="5">Hydantoinase/carbamoylase family amidase</fullName>
        <ecNumber evidence="5">3.5.-.-</ecNumber>
    </submittedName>
</protein>
<evidence type="ECO:0000313" key="5">
    <source>
        <dbReference type="EMBL" id="TRX76379.1"/>
    </source>
</evidence>
<organism evidence="5 6">
    <name type="scientific">Pseudomonas mangiferae</name>
    <dbReference type="NCBI Taxonomy" id="2593654"/>
    <lineage>
        <taxon>Bacteria</taxon>
        <taxon>Pseudomonadati</taxon>
        <taxon>Pseudomonadota</taxon>
        <taxon>Gammaproteobacteria</taxon>
        <taxon>Pseudomonadales</taxon>
        <taxon>Pseudomonadaceae</taxon>
        <taxon>Pseudomonas</taxon>
    </lineage>
</organism>
<dbReference type="SUPFAM" id="SSF53187">
    <property type="entry name" value="Zn-dependent exopeptidases"/>
    <property type="match status" value="1"/>
</dbReference>
<evidence type="ECO:0000256" key="2">
    <source>
        <dbReference type="ARBA" id="ARBA00022801"/>
    </source>
</evidence>
<dbReference type="NCBIfam" id="TIGR01879">
    <property type="entry name" value="hydantase"/>
    <property type="match status" value="1"/>
</dbReference>
<feature type="binding site" evidence="3">
    <location>
        <position position="103"/>
    </location>
    <ligand>
        <name>Zn(2+)</name>
        <dbReference type="ChEBI" id="CHEBI:29105"/>
        <label>1</label>
    </ligand>
</feature>
<comment type="caution">
    <text evidence="5">The sequence shown here is derived from an EMBL/GenBank/DDBJ whole genome shotgun (WGS) entry which is preliminary data.</text>
</comment>
<dbReference type="OrthoDB" id="9808195at2"/>
<keyword evidence="3" id="KW-0862">Zinc</keyword>
<gene>
    <name evidence="5" type="ORF">FM069_04095</name>
</gene>
<name>A0A553H3Q8_9PSED</name>
<comment type="similarity">
    <text evidence="1">Belongs to the peptidase M20 family.</text>
</comment>
<dbReference type="EMBL" id="VJOY01000002">
    <property type="protein sequence ID" value="TRX76379.1"/>
    <property type="molecule type" value="Genomic_DNA"/>
</dbReference>
<dbReference type="GO" id="GO:0016813">
    <property type="term" value="F:hydrolase activity, acting on carbon-nitrogen (but not peptide) bonds, in linear amidines"/>
    <property type="evidence" value="ECO:0007669"/>
    <property type="project" value="InterPro"/>
</dbReference>
<dbReference type="PANTHER" id="PTHR32494">
    <property type="entry name" value="ALLANTOATE DEIMINASE-RELATED"/>
    <property type="match status" value="1"/>
</dbReference>
<evidence type="ECO:0000259" key="4">
    <source>
        <dbReference type="Pfam" id="PF07687"/>
    </source>
</evidence>
<keyword evidence="3" id="KW-0479">Metal-binding</keyword>
<dbReference type="InterPro" id="IPR010158">
    <property type="entry name" value="Amidase_Cbmase"/>
</dbReference>
<dbReference type="GO" id="GO:0046872">
    <property type="term" value="F:metal ion binding"/>
    <property type="evidence" value="ECO:0007669"/>
    <property type="project" value="UniProtKB-KW"/>
</dbReference>
<dbReference type="InterPro" id="IPR011650">
    <property type="entry name" value="Peptidase_M20_dimer"/>
</dbReference>
<dbReference type="InterPro" id="IPR036264">
    <property type="entry name" value="Bact_exopeptidase_dim_dom"/>
</dbReference>
<reference evidence="5 6" key="1">
    <citation type="submission" date="2019-07" db="EMBL/GenBank/DDBJ databases">
        <title>Pseudomonas mangiferae sp. nov., isolated from bark of mango tree in Thailand.</title>
        <authorList>
            <person name="Srisuk N."/>
            <person name="Anurat P."/>
        </authorList>
    </citation>
    <scope>NUCLEOTIDE SEQUENCE [LARGE SCALE GENOMIC DNA]</scope>
    <source>
        <strain evidence="5 6">DMKU_BBB3-04</strain>
    </source>
</reference>
<feature type="binding site" evidence="3">
    <location>
        <position position="92"/>
    </location>
    <ligand>
        <name>Zn(2+)</name>
        <dbReference type="ChEBI" id="CHEBI:29105"/>
        <label>1</label>
    </ligand>
</feature>
<dbReference type="RefSeq" id="WP_143487007.1">
    <property type="nucleotide sequence ID" value="NZ_VJOY01000002.1"/>
</dbReference>
<dbReference type="InterPro" id="IPR002933">
    <property type="entry name" value="Peptidase_M20"/>
</dbReference>
<feature type="binding site" evidence="3">
    <location>
        <position position="392"/>
    </location>
    <ligand>
        <name>Zn(2+)</name>
        <dbReference type="ChEBI" id="CHEBI:29105"/>
        <label>2</label>
    </ligand>
</feature>
<dbReference type="SUPFAM" id="SSF55031">
    <property type="entry name" value="Bacterial exopeptidase dimerisation domain"/>
    <property type="match status" value="1"/>
</dbReference>